<dbReference type="Proteomes" id="UP000004070">
    <property type="component" value="Unassembled WGS sequence"/>
</dbReference>
<evidence type="ECO:0000313" key="1">
    <source>
        <dbReference type="EMBL" id="EEE17679.1"/>
    </source>
</evidence>
<organism evidence="1 2">
    <name type="scientific">Lancefieldella rimae (strain ATCC 49626 / DSM 7090 / CCUG 31168 / NBRC 15546 / VPI D140H-11A)</name>
    <name type="common">Atopobium rimae</name>
    <dbReference type="NCBI Taxonomy" id="553184"/>
    <lineage>
        <taxon>Bacteria</taxon>
        <taxon>Bacillati</taxon>
        <taxon>Actinomycetota</taxon>
        <taxon>Coriobacteriia</taxon>
        <taxon>Coriobacteriales</taxon>
        <taxon>Atopobiaceae</taxon>
        <taxon>Lancefieldella</taxon>
    </lineage>
</organism>
<name>B9CL88_LANR4</name>
<evidence type="ECO:0000313" key="2">
    <source>
        <dbReference type="Proteomes" id="UP000004070"/>
    </source>
</evidence>
<comment type="caution">
    <text evidence="1">The sequence shown here is derived from an EMBL/GenBank/DDBJ whole genome shotgun (WGS) entry which is preliminary data.</text>
</comment>
<sequence length="95" mass="10637">MPLVVQLARLFSSLDELPELSVLPVLPEMRELCSAAKNAPSMAWTAILTASLAYINHTCCKFGNLCPTWRYFGSTVPAVPTWRHFGSTINSRQRR</sequence>
<accession>B9CL88</accession>
<reference evidence="1 2" key="1">
    <citation type="submission" date="2009-01" db="EMBL/GenBank/DDBJ databases">
        <authorList>
            <person name="Madupu R."/>
            <person name="Sebastian Y."/>
            <person name="Durkin A.S."/>
            <person name="Torralba M."/>
            <person name="Methe B."/>
            <person name="Sutton G.G."/>
            <person name="Strausberg R.L."/>
            <person name="Nelson K.E."/>
        </authorList>
    </citation>
    <scope>NUCLEOTIDE SEQUENCE [LARGE SCALE GENOMIC DNA]</scope>
    <source>
        <strain evidence="1 2">ATCC 49626</strain>
    </source>
</reference>
<dbReference type="EMBL" id="ACFE01000001">
    <property type="protein sequence ID" value="EEE17679.1"/>
    <property type="molecule type" value="Genomic_DNA"/>
</dbReference>
<dbReference type="AlphaFoldDB" id="B9CL88"/>
<protein>
    <submittedName>
        <fullName evidence="1">Uncharacterized protein</fullName>
    </submittedName>
</protein>
<proteinExistence type="predicted"/>
<gene>
    <name evidence="1" type="ORF">ATORI0001_0802</name>
</gene>